<dbReference type="OrthoDB" id="1192411at2759"/>
<sequence>MVSSPTLTSLVDTPLDDGTTYRQVVGGIQYLCLTRPDIAFVVNKVSQYMHQAHDIHWIRIKLPRPPIVWCDNSSTMSLVANPVLHAQVKHVELDLHFVRDKVLSGNLQVNYVPGEISADASNSN</sequence>
<dbReference type="CDD" id="cd09272">
    <property type="entry name" value="RNase_HI_RT_Ty1"/>
    <property type="match status" value="1"/>
</dbReference>
<dbReference type="EMBL" id="JAIQCV010000003">
    <property type="protein sequence ID" value="KAH1115377.1"/>
    <property type="molecule type" value="Genomic_DNA"/>
</dbReference>
<dbReference type="PANTHER" id="PTHR11439">
    <property type="entry name" value="GAG-POL-RELATED RETROTRANSPOSON"/>
    <property type="match status" value="1"/>
</dbReference>
<evidence type="ECO:0000313" key="1">
    <source>
        <dbReference type="EMBL" id="KAH1115377.1"/>
    </source>
</evidence>
<dbReference type="PANTHER" id="PTHR11439:SF450">
    <property type="entry name" value="REVERSE TRANSCRIPTASE TY1_COPIA-TYPE DOMAIN-CONTAINING PROTEIN"/>
    <property type="match status" value="1"/>
</dbReference>
<reference evidence="1 2" key="1">
    <citation type="journal article" date="2021" name="Plant Biotechnol. J.">
        <title>Multi-omics assisted identification of the key and species-specific regulatory components of drought-tolerant mechanisms in Gossypium stocksii.</title>
        <authorList>
            <person name="Yu D."/>
            <person name="Ke L."/>
            <person name="Zhang D."/>
            <person name="Wu Y."/>
            <person name="Sun Y."/>
            <person name="Mei J."/>
            <person name="Sun J."/>
            <person name="Sun Y."/>
        </authorList>
    </citation>
    <scope>NUCLEOTIDE SEQUENCE [LARGE SCALE GENOMIC DNA]</scope>
    <source>
        <strain evidence="2">cv. E1</strain>
        <tissue evidence="1">Leaf</tissue>
    </source>
</reference>
<proteinExistence type="predicted"/>
<name>A0A9D4AES6_9ROSI</name>
<evidence type="ECO:0008006" key="3">
    <source>
        <dbReference type="Google" id="ProtNLM"/>
    </source>
</evidence>
<organism evidence="1 2">
    <name type="scientific">Gossypium stocksii</name>
    <dbReference type="NCBI Taxonomy" id="47602"/>
    <lineage>
        <taxon>Eukaryota</taxon>
        <taxon>Viridiplantae</taxon>
        <taxon>Streptophyta</taxon>
        <taxon>Embryophyta</taxon>
        <taxon>Tracheophyta</taxon>
        <taxon>Spermatophyta</taxon>
        <taxon>Magnoliopsida</taxon>
        <taxon>eudicotyledons</taxon>
        <taxon>Gunneridae</taxon>
        <taxon>Pentapetalae</taxon>
        <taxon>rosids</taxon>
        <taxon>malvids</taxon>
        <taxon>Malvales</taxon>
        <taxon>Malvaceae</taxon>
        <taxon>Malvoideae</taxon>
        <taxon>Gossypium</taxon>
    </lineage>
</organism>
<dbReference type="AlphaFoldDB" id="A0A9D4AES6"/>
<keyword evidence="2" id="KW-1185">Reference proteome</keyword>
<evidence type="ECO:0000313" key="2">
    <source>
        <dbReference type="Proteomes" id="UP000828251"/>
    </source>
</evidence>
<gene>
    <name evidence="1" type="ORF">J1N35_008755</name>
</gene>
<comment type="caution">
    <text evidence="1">The sequence shown here is derived from an EMBL/GenBank/DDBJ whole genome shotgun (WGS) entry which is preliminary data.</text>
</comment>
<protein>
    <recommendedName>
        <fullName evidence="3">Reverse transcriptase Ty1/copia-type domain-containing protein</fullName>
    </recommendedName>
</protein>
<accession>A0A9D4AES6</accession>
<dbReference type="Proteomes" id="UP000828251">
    <property type="component" value="Unassembled WGS sequence"/>
</dbReference>